<dbReference type="EMBL" id="CDMZ01000320">
    <property type="protein sequence ID" value="CEM11733.1"/>
    <property type="molecule type" value="Genomic_DNA"/>
</dbReference>
<protein>
    <submittedName>
        <fullName evidence="1">Uncharacterized protein</fullName>
    </submittedName>
</protein>
<sequence>MGLRLSFPYADGSRKTERPVLCGLSENLRNCVVLFLDIRDLSTLSIASKEASLAFMDPRDTRKWTALLSRDFPEAFSREYLQQIDEQGKTKRMSRHQLYKFLKCHYDAYGRSEHVRTLAQQMNLRATSYISSLPAPARFLLISWGLVIYTGYQVVVIGRRSCIRSFILCKKGGRRAGRVYIRVREEASAFGRRSVESLGLLGSRFSRCVSVVMRWLGRVAVDWGDWMGLRVRAGWAVVQAWIVRLCNCIQRGAIQNYQRLKLVAEKVGGVLCKAFVVFVEGLKSGFEVFVRCFVAVKKGTVTGVVWSWHCGQRAYLRFVWPVQEPVQKFVMKCAVRIKEEGVRVGCAIGGEAVRGGRFAGRVACLCGKGIGRVSMETGRLVSAGARVGGRVALRGGQAINQKVVVPFCGAVKEYVEWVWRVGVDPLAEFGFAVGKRALRIVLFVCRQVNEGGVRVQRICLQVFVKVVQALFYSVWCVLVGLYRVGCCIVSVVVAGSLAVRAVAVWWGSQIRSAVLRVFLLVSALARRGMDVLRGPLLQLWSLCGLVARRVGRVCVGAAVVSRDVAVNLWSVGSVFCRDVWRVASLRAHWLWVGLCGFCVAVWEPLREGVLVVWTVGVSQGRRAVEWLVGVSRELSRVGLEMWLRVWRPTERAGKEALKLVWEIGVEMWKGAVVAGEEVGKVMVGVKVWLVGVAEAGAVSVRRGVEVSRRAALEAKGAAGKGVREAIEGTKEAATTARLAVEEAVRAAVRLVRGR</sequence>
<proteinExistence type="predicted"/>
<name>A0A0G4FF84_9ALVE</name>
<accession>A0A0G4FF84</accession>
<evidence type="ECO:0000313" key="1">
    <source>
        <dbReference type="EMBL" id="CEM11733.1"/>
    </source>
</evidence>
<gene>
    <name evidence="1" type="ORF">Cvel_16636</name>
</gene>
<reference evidence="1" key="1">
    <citation type="submission" date="2014-11" db="EMBL/GenBank/DDBJ databases">
        <authorList>
            <person name="Otto D Thomas"/>
            <person name="Naeem Raeece"/>
        </authorList>
    </citation>
    <scope>NUCLEOTIDE SEQUENCE</scope>
</reference>
<dbReference type="VEuPathDB" id="CryptoDB:Cvel_16636"/>
<organism evidence="1">
    <name type="scientific">Chromera velia CCMP2878</name>
    <dbReference type="NCBI Taxonomy" id="1169474"/>
    <lineage>
        <taxon>Eukaryota</taxon>
        <taxon>Sar</taxon>
        <taxon>Alveolata</taxon>
        <taxon>Colpodellida</taxon>
        <taxon>Chromeraceae</taxon>
        <taxon>Chromera</taxon>
    </lineage>
</organism>
<dbReference type="AlphaFoldDB" id="A0A0G4FF84"/>